<sequence length="281" mass="30111">MVTGLIVTRAPSSSFAPVALSELHIAVKLFEGGAKVFSRVRIGMDILHRLQDKALLMFAQHRGSVGPPTESLRISPEQDDNAYELAIFGGQNRGSNGRTLSRTSPPATDQATVGRHLSSEPPLSFHASSRTTSQSSRSFSNIGPMEISDIHPSLMEGISSAPQGGTVPGFMNHEASNPFPGSLGQSLPTGVPESSHLCSNTPDFSSFQPPADLPPEQVQHQALSTSFPYDSTSVNHWQQLYAETLAPDTCGMADIDQQGTASHSANDIDEDWVMFLKEIGL</sequence>
<name>A0A167SRM2_9AGAM</name>
<keyword evidence="3" id="KW-1185">Reference proteome</keyword>
<dbReference type="Proteomes" id="UP000076532">
    <property type="component" value="Unassembled WGS sequence"/>
</dbReference>
<accession>A0A167SRM2</accession>
<protein>
    <submittedName>
        <fullName evidence="2">Uncharacterized protein</fullName>
    </submittedName>
</protein>
<gene>
    <name evidence="2" type="ORF">FIBSPDRAFT_970333</name>
</gene>
<evidence type="ECO:0000256" key="1">
    <source>
        <dbReference type="SAM" id="MobiDB-lite"/>
    </source>
</evidence>
<feature type="compositionally biased region" description="Polar residues" evidence="1">
    <location>
        <begin position="93"/>
        <end position="111"/>
    </location>
</feature>
<proteinExistence type="predicted"/>
<feature type="compositionally biased region" description="Low complexity" evidence="1">
    <location>
        <begin position="124"/>
        <end position="140"/>
    </location>
</feature>
<feature type="compositionally biased region" description="Polar residues" evidence="1">
    <location>
        <begin position="196"/>
        <end position="208"/>
    </location>
</feature>
<evidence type="ECO:0000313" key="3">
    <source>
        <dbReference type="Proteomes" id="UP000076532"/>
    </source>
</evidence>
<feature type="region of interest" description="Disordered" evidence="1">
    <location>
        <begin position="174"/>
        <end position="220"/>
    </location>
</feature>
<reference evidence="2 3" key="1">
    <citation type="journal article" date="2016" name="Mol. Biol. Evol.">
        <title>Comparative Genomics of Early-Diverging Mushroom-Forming Fungi Provides Insights into the Origins of Lignocellulose Decay Capabilities.</title>
        <authorList>
            <person name="Nagy L.G."/>
            <person name="Riley R."/>
            <person name="Tritt A."/>
            <person name="Adam C."/>
            <person name="Daum C."/>
            <person name="Floudas D."/>
            <person name="Sun H."/>
            <person name="Yadav J.S."/>
            <person name="Pangilinan J."/>
            <person name="Larsson K.H."/>
            <person name="Matsuura K."/>
            <person name="Barry K."/>
            <person name="Labutti K."/>
            <person name="Kuo R."/>
            <person name="Ohm R.A."/>
            <person name="Bhattacharya S.S."/>
            <person name="Shirouzu T."/>
            <person name="Yoshinaga Y."/>
            <person name="Martin F.M."/>
            <person name="Grigoriev I.V."/>
            <person name="Hibbett D.S."/>
        </authorList>
    </citation>
    <scope>NUCLEOTIDE SEQUENCE [LARGE SCALE GENOMIC DNA]</scope>
    <source>
        <strain evidence="2 3">CBS 109695</strain>
    </source>
</reference>
<dbReference type="AlphaFoldDB" id="A0A167SRM2"/>
<organism evidence="2 3">
    <name type="scientific">Athelia psychrophila</name>
    <dbReference type="NCBI Taxonomy" id="1759441"/>
    <lineage>
        <taxon>Eukaryota</taxon>
        <taxon>Fungi</taxon>
        <taxon>Dikarya</taxon>
        <taxon>Basidiomycota</taxon>
        <taxon>Agaricomycotina</taxon>
        <taxon>Agaricomycetes</taxon>
        <taxon>Agaricomycetidae</taxon>
        <taxon>Atheliales</taxon>
        <taxon>Atheliaceae</taxon>
        <taxon>Athelia</taxon>
    </lineage>
</organism>
<dbReference type="EMBL" id="KV418874">
    <property type="protein sequence ID" value="KZP02177.1"/>
    <property type="molecule type" value="Genomic_DNA"/>
</dbReference>
<feature type="region of interest" description="Disordered" evidence="1">
    <location>
        <begin position="89"/>
        <end position="143"/>
    </location>
</feature>
<evidence type="ECO:0000313" key="2">
    <source>
        <dbReference type="EMBL" id="KZP02177.1"/>
    </source>
</evidence>